<evidence type="ECO:0000313" key="1">
    <source>
        <dbReference type="EMBL" id="KAH7867069.1"/>
    </source>
</evidence>
<evidence type="ECO:0000313" key="2">
    <source>
        <dbReference type="Proteomes" id="UP000828048"/>
    </source>
</evidence>
<name>A0ACB7ZNL2_9ERIC</name>
<comment type="caution">
    <text evidence="1">The sequence shown here is derived from an EMBL/GenBank/DDBJ whole genome shotgun (WGS) entry which is preliminary data.</text>
</comment>
<keyword evidence="2" id="KW-1185">Reference proteome</keyword>
<protein>
    <submittedName>
        <fullName evidence="1">Uncharacterized protein</fullName>
    </submittedName>
</protein>
<dbReference type="Proteomes" id="UP000828048">
    <property type="component" value="Chromosome 9"/>
</dbReference>
<accession>A0ACB7ZNL2</accession>
<organism evidence="1 2">
    <name type="scientific">Vaccinium darrowii</name>
    <dbReference type="NCBI Taxonomy" id="229202"/>
    <lineage>
        <taxon>Eukaryota</taxon>
        <taxon>Viridiplantae</taxon>
        <taxon>Streptophyta</taxon>
        <taxon>Embryophyta</taxon>
        <taxon>Tracheophyta</taxon>
        <taxon>Spermatophyta</taxon>
        <taxon>Magnoliopsida</taxon>
        <taxon>eudicotyledons</taxon>
        <taxon>Gunneridae</taxon>
        <taxon>Pentapetalae</taxon>
        <taxon>asterids</taxon>
        <taxon>Ericales</taxon>
        <taxon>Ericaceae</taxon>
        <taxon>Vaccinioideae</taxon>
        <taxon>Vaccinieae</taxon>
        <taxon>Vaccinium</taxon>
    </lineage>
</organism>
<dbReference type="EMBL" id="CM037159">
    <property type="protein sequence ID" value="KAH7867069.1"/>
    <property type="molecule type" value="Genomic_DNA"/>
</dbReference>
<gene>
    <name evidence="1" type="ORF">Vadar_028523</name>
</gene>
<sequence length="651" mass="68564">MGDSLPSPQPKRSIHTSTPPLTANGGPSKRFKRPPPPLNVPAGHVLFRLLCPTSISGGVIGKSGSIVKQLQQDTATKIRVEESPPGSDERVIVVIGSNSVSKKVALKELEGGGSEFEVSAAQEAVVRVFERMLEVVAENNGGETTGEEAKGGVVLCRVLAESSQVGAVIGKGGKVIEKIREETGSKIRVLKGEKLPSCALPNEELIEIEGGSLAVKKALITVSCRLQDFPPAGRPQMGWTLPHEAIPQETFHNVRGAFTRQNSVLPPMPAASVSNASGGYPFSTEAERVPTLASRTEQEVVVYRLLCSNDRVGGVIGKGGTIVKALQNETGASISFGGSMAECDERLITISAIENPESRYSPAQNAVILVFNRSVEAGFEKGLDSGSSNGSSVSARVVVSSDQVGCLMGKGGAIIEEMRQATGASISIMKHGQVPKCALEGDEVVQIAGQFVCVQDALYNVTSRLRDNLFPVRIANGAGIRSSSAIATEMSHYGIARDPSSIGSYKSIGVSNNLNRHSSVTPSTDHFGFYHNYEHHPLSQEIIGGVNPGSTLDVARGLTSVKGALELGSGIRSAFVTNTTVEIVVPKNVIGSVYGENGNNLARLRQISGAKVVVHEPRPGTRDRVVVISGTPDETQAAQSLLQAFILTGQS</sequence>
<reference evidence="1 2" key="1">
    <citation type="journal article" date="2021" name="Hortic Res">
        <title>High-quality reference genome and annotation aids understanding of berry development for evergreen blueberry (Vaccinium darrowii).</title>
        <authorList>
            <person name="Yu J."/>
            <person name="Hulse-Kemp A.M."/>
            <person name="Babiker E."/>
            <person name="Staton M."/>
        </authorList>
    </citation>
    <scope>NUCLEOTIDE SEQUENCE [LARGE SCALE GENOMIC DNA]</scope>
    <source>
        <strain evidence="2">cv. NJ 8807/NJ 8810</strain>
        <tissue evidence="1">Young leaf</tissue>
    </source>
</reference>
<proteinExistence type="predicted"/>